<dbReference type="Proteomes" id="UP000287865">
    <property type="component" value="Unassembled WGS sequence"/>
</dbReference>
<evidence type="ECO:0000256" key="1">
    <source>
        <dbReference type="SAM" id="Phobius"/>
    </source>
</evidence>
<name>A0A327WZP5_9GAMM</name>
<keyword evidence="6" id="KW-1185">Reference proteome</keyword>
<dbReference type="Gene3D" id="3.40.250.10">
    <property type="entry name" value="Rhodanese-like domain"/>
    <property type="match status" value="1"/>
</dbReference>
<keyword evidence="3" id="KW-0808">Transferase</keyword>
<keyword evidence="1" id="KW-0812">Transmembrane</keyword>
<dbReference type="InterPro" id="IPR001763">
    <property type="entry name" value="Rhodanese-like_dom"/>
</dbReference>
<dbReference type="SUPFAM" id="SSF52821">
    <property type="entry name" value="Rhodanese/Cell cycle control phosphatase"/>
    <property type="match status" value="1"/>
</dbReference>
<proteinExistence type="predicted"/>
<reference evidence="4 6" key="1">
    <citation type="journal article" date="2018" name="Front. Microbiol.">
        <title>Genome-Based Analysis Reveals the Taxonomy and Diversity of the Family Idiomarinaceae.</title>
        <authorList>
            <person name="Liu Y."/>
            <person name="Lai Q."/>
            <person name="Shao Z."/>
        </authorList>
    </citation>
    <scope>NUCLEOTIDE SEQUENCE [LARGE SCALE GENOMIC DNA]</scope>
    <source>
        <strain evidence="4 6">CF12-14</strain>
    </source>
</reference>
<dbReference type="EMBL" id="QLMD01000003">
    <property type="protein sequence ID" value="RAJ99115.1"/>
    <property type="molecule type" value="Genomic_DNA"/>
</dbReference>
<dbReference type="Pfam" id="PF00581">
    <property type="entry name" value="Rhodanese"/>
    <property type="match status" value="1"/>
</dbReference>
<dbReference type="OrthoDB" id="9808735at2"/>
<organism evidence="3 5">
    <name type="scientific">Aliidiomarina maris</name>
    <dbReference type="NCBI Taxonomy" id="531312"/>
    <lineage>
        <taxon>Bacteria</taxon>
        <taxon>Pseudomonadati</taxon>
        <taxon>Pseudomonadota</taxon>
        <taxon>Gammaproteobacteria</taxon>
        <taxon>Alteromonadales</taxon>
        <taxon>Idiomarinaceae</taxon>
        <taxon>Aliidiomarina</taxon>
    </lineage>
</organism>
<evidence type="ECO:0000259" key="2">
    <source>
        <dbReference type="PROSITE" id="PS50206"/>
    </source>
</evidence>
<dbReference type="PROSITE" id="PS50206">
    <property type="entry name" value="RHODANESE_3"/>
    <property type="match status" value="1"/>
</dbReference>
<dbReference type="InterPro" id="IPR036873">
    <property type="entry name" value="Rhodanese-like_dom_sf"/>
</dbReference>
<dbReference type="RefSeq" id="WP_111568733.1">
    <property type="nucleotide sequence ID" value="NZ_PIPK01000002.1"/>
</dbReference>
<protein>
    <submittedName>
        <fullName evidence="4">Rhodanese-like domain-containing protein</fullName>
    </submittedName>
    <submittedName>
        <fullName evidence="3">Rhodanese-related sulfurtransferase</fullName>
    </submittedName>
</protein>
<sequence>MNEFIAFATDHYILSTLWLLAFFLLVNNLVKYRLSSIKLLKPQEATITVNRGGLFVDVRSDEDFAQGHIQGARHVSLQQIKAGEIKSLEKYKDAPIVVVCQHGNSAKQAAGALEKAGFSQASVLQGGMFAWKNASFPVVKSKATGKKS</sequence>
<dbReference type="SMART" id="SM00450">
    <property type="entry name" value="RHOD"/>
    <property type="match status" value="1"/>
</dbReference>
<evidence type="ECO:0000313" key="4">
    <source>
        <dbReference type="EMBL" id="RUO27727.1"/>
    </source>
</evidence>
<gene>
    <name evidence="3" type="ORF">B0I24_103109</name>
    <name evidence="4" type="ORF">CWE07_03700</name>
</gene>
<dbReference type="Proteomes" id="UP000249203">
    <property type="component" value="Unassembled WGS sequence"/>
</dbReference>
<evidence type="ECO:0000313" key="6">
    <source>
        <dbReference type="Proteomes" id="UP000287865"/>
    </source>
</evidence>
<dbReference type="AlphaFoldDB" id="A0A327WZP5"/>
<comment type="caution">
    <text evidence="3">The sequence shown here is derived from an EMBL/GenBank/DDBJ whole genome shotgun (WGS) entry which is preliminary data.</text>
</comment>
<keyword evidence="1" id="KW-1133">Transmembrane helix</keyword>
<dbReference type="GO" id="GO:0016740">
    <property type="term" value="F:transferase activity"/>
    <property type="evidence" value="ECO:0007669"/>
    <property type="project" value="UniProtKB-KW"/>
</dbReference>
<dbReference type="PANTHER" id="PTHR43031:SF18">
    <property type="entry name" value="RHODANESE-RELATED SULFURTRANSFERASES"/>
    <property type="match status" value="1"/>
</dbReference>
<feature type="transmembrane region" description="Helical" evidence="1">
    <location>
        <begin position="12"/>
        <end position="30"/>
    </location>
</feature>
<accession>A0A327WZP5</accession>
<dbReference type="EMBL" id="PIPK01000002">
    <property type="protein sequence ID" value="RUO27727.1"/>
    <property type="molecule type" value="Genomic_DNA"/>
</dbReference>
<dbReference type="CDD" id="cd00158">
    <property type="entry name" value="RHOD"/>
    <property type="match status" value="1"/>
</dbReference>
<keyword evidence="1" id="KW-0472">Membrane</keyword>
<feature type="domain" description="Rhodanese" evidence="2">
    <location>
        <begin position="49"/>
        <end position="140"/>
    </location>
</feature>
<evidence type="ECO:0000313" key="3">
    <source>
        <dbReference type="EMBL" id="RAJ99115.1"/>
    </source>
</evidence>
<reference evidence="3 5" key="2">
    <citation type="submission" date="2018-06" db="EMBL/GenBank/DDBJ databases">
        <title>Genomic Encyclopedia of Type Strains, Phase III (KMG-III): the genomes of soil and plant-associated and newly described type strains.</title>
        <authorList>
            <person name="Whitman W."/>
        </authorList>
    </citation>
    <scope>NUCLEOTIDE SEQUENCE [LARGE SCALE GENOMIC DNA]</scope>
    <source>
        <strain evidence="3 5">CGMCC 1.15366</strain>
    </source>
</reference>
<evidence type="ECO:0000313" key="5">
    <source>
        <dbReference type="Proteomes" id="UP000249203"/>
    </source>
</evidence>
<dbReference type="InterPro" id="IPR050229">
    <property type="entry name" value="GlpE_sulfurtransferase"/>
</dbReference>
<dbReference type="PANTHER" id="PTHR43031">
    <property type="entry name" value="FAD-DEPENDENT OXIDOREDUCTASE"/>
    <property type="match status" value="1"/>
</dbReference>